<keyword evidence="2" id="KW-1185">Reference proteome</keyword>
<reference evidence="1 2" key="1">
    <citation type="submission" date="2024-06" db="EMBL/GenBank/DDBJ databases">
        <title>The Natural Products Discovery Center: Release of the First 8490 Sequenced Strains for Exploring Actinobacteria Biosynthetic Diversity.</title>
        <authorList>
            <person name="Kalkreuter E."/>
            <person name="Kautsar S.A."/>
            <person name="Yang D."/>
            <person name="Bader C.D."/>
            <person name="Teijaro C.N."/>
            <person name="Fluegel L."/>
            <person name="Davis C.M."/>
            <person name="Simpson J.R."/>
            <person name="Lauterbach L."/>
            <person name="Steele A.D."/>
            <person name="Gui C."/>
            <person name="Meng S."/>
            <person name="Li G."/>
            <person name="Viehrig K."/>
            <person name="Ye F."/>
            <person name="Su P."/>
            <person name="Kiefer A.F."/>
            <person name="Nichols A."/>
            <person name="Cepeda A.J."/>
            <person name="Yan W."/>
            <person name="Fan B."/>
            <person name="Jiang Y."/>
            <person name="Adhikari A."/>
            <person name="Zheng C.-J."/>
            <person name="Schuster L."/>
            <person name="Cowan T.M."/>
            <person name="Smanski M.J."/>
            <person name="Chevrette M.G."/>
            <person name="De Carvalho L.P.S."/>
            <person name="Shen B."/>
        </authorList>
    </citation>
    <scope>NUCLEOTIDE SEQUENCE [LARGE SCALE GENOMIC DNA]</scope>
    <source>
        <strain evidence="1 2">NPDC000632</strain>
    </source>
</reference>
<dbReference type="InterPro" id="IPR052704">
    <property type="entry name" value="ECF_Sigma-70_Domain"/>
</dbReference>
<dbReference type="EMBL" id="JBEPCV010000030">
    <property type="protein sequence ID" value="MER6907249.1"/>
    <property type="molecule type" value="Genomic_DNA"/>
</dbReference>
<dbReference type="InterPro" id="IPR036388">
    <property type="entry name" value="WH-like_DNA-bd_sf"/>
</dbReference>
<dbReference type="InterPro" id="IPR013324">
    <property type="entry name" value="RNA_pol_sigma_r3/r4-like"/>
</dbReference>
<protein>
    <submittedName>
        <fullName evidence="1">RNA polymerase subunit sigma</fullName>
    </submittedName>
</protein>
<dbReference type="Gene3D" id="1.10.10.10">
    <property type="entry name" value="Winged helix-like DNA-binding domain superfamily/Winged helix DNA-binding domain"/>
    <property type="match status" value="1"/>
</dbReference>
<accession>A0ABV1VLB4</accession>
<dbReference type="Proteomes" id="UP001490330">
    <property type="component" value="Unassembled WGS sequence"/>
</dbReference>
<dbReference type="PANTHER" id="PTHR30173">
    <property type="entry name" value="SIGMA 19 FACTOR"/>
    <property type="match status" value="1"/>
</dbReference>
<evidence type="ECO:0000313" key="2">
    <source>
        <dbReference type="Proteomes" id="UP001490330"/>
    </source>
</evidence>
<organism evidence="1 2">
    <name type="scientific">Streptomyces flaveolus</name>
    <dbReference type="NCBI Taxonomy" id="67297"/>
    <lineage>
        <taxon>Bacteria</taxon>
        <taxon>Bacillati</taxon>
        <taxon>Actinomycetota</taxon>
        <taxon>Actinomycetes</taxon>
        <taxon>Kitasatosporales</taxon>
        <taxon>Streptomycetaceae</taxon>
        <taxon>Streptomyces</taxon>
    </lineage>
</organism>
<dbReference type="SUPFAM" id="SSF88659">
    <property type="entry name" value="Sigma3 and sigma4 domains of RNA polymerase sigma factors"/>
    <property type="match status" value="1"/>
</dbReference>
<name>A0ABV1VLB4_9ACTN</name>
<evidence type="ECO:0000313" key="1">
    <source>
        <dbReference type="EMBL" id="MER6907249.1"/>
    </source>
</evidence>
<dbReference type="InterPro" id="IPR032710">
    <property type="entry name" value="NTF2-like_dom_sf"/>
</dbReference>
<dbReference type="RefSeq" id="WP_350715330.1">
    <property type="nucleotide sequence ID" value="NZ_JBEPCO010000002.1"/>
</dbReference>
<sequence>MSGTGDTTPLAELLDERQHLIDVARWMLGAGPSAEEAVTESYRRWYGLSDDERTGISDPRVWLTKSTGAVCLARLSAPARRLPGPGEVDAGTGIEPDRALSEEVSDVLLNALDTLSPSERAVFVLNDVFAMPPRTVADIVGRTPHECAELAESARRSLRSARAHPVPSHQHDEIVRAVRQACVLNDARHLVSLLSRHAIAFFDGGGKIRALTRPVHGDQHVARTLLTLLAPRPRTVLHLQRANDRTAIVVRHHDQVAAVISLDIADQRVTHVWAVLNPDKLRGWNRPHPPADGHGAVRDV</sequence>
<dbReference type="PANTHER" id="PTHR30173:SF43">
    <property type="entry name" value="ECF RNA POLYMERASE SIGMA FACTOR SIGI-RELATED"/>
    <property type="match status" value="1"/>
</dbReference>
<proteinExistence type="predicted"/>
<dbReference type="SUPFAM" id="SSF54427">
    <property type="entry name" value="NTF2-like"/>
    <property type="match status" value="1"/>
</dbReference>
<gene>
    <name evidence="1" type="ORF">ABT322_26650</name>
</gene>
<comment type="caution">
    <text evidence="1">The sequence shown here is derived from an EMBL/GenBank/DDBJ whole genome shotgun (WGS) entry which is preliminary data.</text>
</comment>